<name>A0ABX9LEE2_9ACTN</name>
<comment type="caution">
    <text evidence="2">The sequence shown here is derived from an EMBL/GenBank/DDBJ whole genome shotgun (WGS) entry which is preliminary data.</text>
</comment>
<accession>A0ABX9LEE2</accession>
<reference evidence="2 3" key="1">
    <citation type="submission" date="2018-08" db="EMBL/GenBank/DDBJ databases">
        <title>Microbispora. triticiradicis sp. nov., a novel actinomycete isolated from the root of wheat (Triticum aestivum L.)).</title>
        <authorList>
            <person name="Han C."/>
        </authorList>
    </citation>
    <scope>NUCLEOTIDE SEQUENCE [LARGE SCALE GENOMIC DNA]</scope>
    <source>
        <strain evidence="2 3">NEAU-HRDPA2-9</strain>
    </source>
</reference>
<sequence length="133" mass="14555">MSPAAAYDLGHHVVGCPKYRRPVLGGRAKDRREELIRATAGEHGCQIVALDVVSDQVHLFVTPNPKSAPAYVANQFPGFTSHHPRAGFPHPRSPLPTPWSRSCFVATVGAVPAETVRRYMETRYERPEGGGRA</sequence>
<dbReference type="SUPFAM" id="SSF143422">
    <property type="entry name" value="Transposase IS200-like"/>
    <property type="match status" value="1"/>
</dbReference>
<dbReference type="SMART" id="SM01321">
    <property type="entry name" value="Y1_Tnp"/>
    <property type="match status" value="1"/>
</dbReference>
<feature type="domain" description="Transposase IS200-like" evidence="1">
    <location>
        <begin position="6"/>
        <end position="123"/>
    </location>
</feature>
<evidence type="ECO:0000313" key="3">
    <source>
        <dbReference type="Proteomes" id="UP000262538"/>
    </source>
</evidence>
<dbReference type="Gene3D" id="3.30.70.1290">
    <property type="entry name" value="Transposase IS200-like"/>
    <property type="match status" value="1"/>
</dbReference>
<dbReference type="NCBIfam" id="NF033573">
    <property type="entry name" value="transpos_IS200"/>
    <property type="match status" value="1"/>
</dbReference>
<evidence type="ECO:0000259" key="1">
    <source>
        <dbReference type="SMART" id="SM01321"/>
    </source>
</evidence>
<evidence type="ECO:0000313" key="2">
    <source>
        <dbReference type="EMBL" id="RGA02351.1"/>
    </source>
</evidence>
<dbReference type="RefSeq" id="WP_117408535.1">
    <property type="nucleotide sequence ID" value="NZ_QFZU02000131.1"/>
</dbReference>
<gene>
    <name evidence="2" type="primary">tnpA</name>
    <name evidence="2" type="ORF">DI270_024695</name>
</gene>
<dbReference type="EMBL" id="QFZU02000131">
    <property type="protein sequence ID" value="RGA02351.1"/>
    <property type="molecule type" value="Genomic_DNA"/>
</dbReference>
<dbReference type="InterPro" id="IPR002686">
    <property type="entry name" value="Transposase_17"/>
</dbReference>
<dbReference type="PANTHER" id="PTHR33360:SF2">
    <property type="entry name" value="TRANSPOSASE FOR INSERTION SEQUENCE ELEMENT IS200"/>
    <property type="match status" value="1"/>
</dbReference>
<organism evidence="2 3">
    <name type="scientific">Microbispora triticiradicis</name>
    <dbReference type="NCBI Taxonomy" id="2200763"/>
    <lineage>
        <taxon>Bacteria</taxon>
        <taxon>Bacillati</taxon>
        <taxon>Actinomycetota</taxon>
        <taxon>Actinomycetes</taxon>
        <taxon>Streptosporangiales</taxon>
        <taxon>Streptosporangiaceae</taxon>
        <taxon>Microbispora</taxon>
    </lineage>
</organism>
<keyword evidence="3" id="KW-1185">Reference proteome</keyword>
<dbReference type="PANTHER" id="PTHR33360">
    <property type="entry name" value="TRANSPOSASE FOR INSERTION SEQUENCE ELEMENT IS200"/>
    <property type="match status" value="1"/>
</dbReference>
<protein>
    <submittedName>
        <fullName evidence="2">IS200/IS605 family transposase</fullName>
    </submittedName>
</protein>
<dbReference type="Proteomes" id="UP000262538">
    <property type="component" value="Unassembled WGS sequence"/>
</dbReference>
<dbReference type="Pfam" id="PF01797">
    <property type="entry name" value="Y1_Tnp"/>
    <property type="match status" value="1"/>
</dbReference>
<proteinExistence type="predicted"/>
<dbReference type="InterPro" id="IPR036515">
    <property type="entry name" value="Transposase_17_sf"/>
</dbReference>